<feature type="non-terminal residue" evidence="1">
    <location>
        <position position="1"/>
    </location>
</feature>
<comment type="caution">
    <text evidence="1">The sequence shown here is derived from an EMBL/GenBank/DDBJ whole genome shotgun (WGS) entry which is preliminary data.</text>
</comment>
<protein>
    <recommendedName>
        <fullName evidence="2">Peptidase A2 domain-containing protein</fullName>
    </recommendedName>
</protein>
<accession>X1ICQ8</accession>
<gene>
    <name evidence="1" type="ORF">S03H2_50647</name>
</gene>
<sequence length="166" mass="18125">PRISIMPVNTWTFSVAKHAEPLLPDRLELQRNGPVLRVEIGIPSLLAQFLTKRKLRVPQPVKGFALFDTGASSSCVDTDVIDQLGVNPVGVARTITAAGPSQQSLFPARLYFPRLGFSVEFTSVMGANLKQFRIMKGNLVALVGRDILSRCVLIYNGAHASYTLGF</sequence>
<dbReference type="InterPro" id="IPR021109">
    <property type="entry name" value="Peptidase_aspartic_dom_sf"/>
</dbReference>
<dbReference type="EMBL" id="BARU01032086">
    <property type="protein sequence ID" value="GAH67030.1"/>
    <property type="molecule type" value="Genomic_DNA"/>
</dbReference>
<dbReference type="AlphaFoldDB" id="X1ICQ8"/>
<proteinExistence type="predicted"/>
<evidence type="ECO:0000313" key="1">
    <source>
        <dbReference type="EMBL" id="GAH67030.1"/>
    </source>
</evidence>
<dbReference type="Gene3D" id="2.40.70.10">
    <property type="entry name" value="Acid Proteases"/>
    <property type="match status" value="1"/>
</dbReference>
<evidence type="ECO:0008006" key="2">
    <source>
        <dbReference type="Google" id="ProtNLM"/>
    </source>
</evidence>
<name>X1ICQ8_9ZZZZ</name>
<reference evidence="1" key="1">
    <citation type="journal article" date="2014" name="Front. Microbiol.">
        <title>High frequency of phylogenetically diverse reductive dehalogenase-homologous genes in deep subseafloor sedimentary metagenomes.</title>
        <authorList>
            <person name="Kawai M."/>
            <person name="Futagami T."/>
            <person name="Toyoda A."/>
            <person name="Takaki Y."/>
            <person name="Nishi S."/>
            <person name="Hori S."/>
            <person name="Arai W."/>
            <person name="Tsubouchi T."/>
            <person name="Morono Y."/>
            <person name="Uchiyama I."/>
            <person name="Ito T."/>
            <person name="Fujiyama A."/>
            <person name="Inagaki F."/>
            <person name="Takami H."/>
        </authorList>
    </citation>
    <scope>NUCLEOTIDE SEQUENCE</scope>
    <source>
        <strain evidence="1">Expedition CK06-06</strain>
    </source>
</reference>
<organism evidence="1">
    <name type="scientific">marine sediment metagenome</name>
    <dbReference type="NCBI Taxonomy" id="412755"/>
    <lineage>
        <taxon>unclassified sequences</taxon>
        <taxon>metagenomes</taxon>
        <taxon>ecological metagenomes</taxon>
    </lineage>
</organism>